<dbReference type="PANTHER" id="PTHR24015">
    <property type="entry name" value="OS07G0578800 PROTEIN-RELATED"/>
    <property type="match status" value="1"/>
</dbReference>
<keyword evidence="1" id="KW-0677">Repeat</keyword>
<dbReference type="PANTHER" id="PTHR24015:SF930">
    <property type="entry name" value="PPR CONTAINING PLANT-LIKE PROTEIN"/>
    <property type="match status" value="1"/>
</dbReference>
<dbReference type="InterPro" id="IPR046960">
    <property type="entry name" value="PPR_At4g14850-like_plant"/>
</dbReference>
<dbReference type="AlphaFoldDB" id="A0AAD7L9L5"/>
<reference evidence="4" key="1">
    <citation type="journal article" date="2023" name="Science">
        <title>Elucidation of the pathway for biosynthesis of saponin adjuvants from the soapbark tree.</title>
        <authorList>
            <person name="Reed J."/>
            <person name="Orme A."/>
            <person name="El-Demerdash A."/>
            <person name="Owen C."/>
            <person name="Martin L.B.B."/>
            <person name="Misra R.C."/>
            <person name="Kikuchi S."/>
            <person name="Rejzek M."/>
            <person name="Martin A.C."/>
            <person name="Harkess A."/>
            <person name="Leebens-Mack J."/>
            <person name="Louveau T."/>
            <person name="Stephenson M.J."/>
            <person name="Osbourn A."/>
        </authorList>
    </citation>
    <scope>NUCLEOTIDE SEQUENCE</scope>
    <source>
        <strain evidence="4">S10</strain>
    </source>
</reference>
<evidence type="ECO:0000313" key="5">
    <source>
        <dbReference type="Proteomes" id="UP001163823"/>
    </source>
</evidence>
<dbReference type="Proteomes" id="UP001163823">
    <property type="component" value="Chromosome 10"/>
</dbReference>
<comment type="similarity">
    <text evidence="2">Belongs to the PPR family. PCMP-E subfamily.</text>
</comment>
<dbReference type="FunFam" id="1.25.40.10:FF:000090">
    <property type="entry name" value="Pentatricopeptide repeat-containing protein, chloroplastic"/>
    <property type="match status" value="1"/>
</dbReference>
<dbReference type="Pfam" id="PF13041">
    <property type="entry name" value="PPR_2"/>
    <property type="match status" value="2"/>
</dbReference>
<feature type="repeat" description="PPR" evidence="3">
    <location>
        <begin position="196"/>
        <end position="226"/>
    </location>
</feature>
<dbReference type="FunFam" id="1.25.40.10:FF:000196">
    <property type="entry name" value="Pentatricopeptide repeat-containing protein At4g14850"/>
    <property type="match status" value="1"/>
</dbReference>
<dbReference type="InterPro" id="IPR046848">
    <property type="entry name" value="E_motif"/>
</dbReference>
<dbReference type="EMBL" id="JARAOO010000010">
    <property type="protein sequence ID" value="KAJ7953768.1"/>
    <property type="molecule type" value="Genomic_DNA"/>
</dbReference>
<gene>
    <name evidence="4" type="ORF">O6P43_025425</name>
</gene>
<dbReference type="GO" id="GO:0003723">
    <property type="term" value="F:RNA binding"/>
    <property type="evidence" value="ECO:0007669"/>
    <property type="project" value="InterPro"/>
</dbReference>
<dbReference type="Pfam" id="PF20431">
    <property type="entry name" value="E_motif"/>
    <property type="match status" value="1"/>
</dbReference>
<dbReference type="KEGG" id="qsa:O6P43_025425"/>
<dbReference type="FunFam" id="1.25.40.10:FF:001175">
    <property type="entry name" value="Pentatricopeptide repeat-containing protein At1g19720"/>
    <property type="match status" value="1"/>
</dbReference>
<dbReference type="InterPro" id="IPR011990">
    <property type="entry name" value="TPR-like_helical_dom_sf"/>
</dbReference>
<evidence type="ECO:0000256" key="1">
    <source>
        <dbReference type="ARBA" id="ARBA00022737"/>
    </source>
</evidence>
<evidence type="ECO:0000256" key="2">
    <source>
        <dbReference type="ARBA" id="ARBA00061659"/>
    </source>
</evidence>
<accession>A0AAD7L9L5</accession>
<name>A0AAD7L9L5_QUISA</name>
<dbReference type="Pfam" id="PF01535">
    <property type="entry name" value="PPR"/>
    <property type="match status" value="5"/>
</dbReference>
<feature type="repeat" description="PPR" evidence="3">
    <location>
        <begin position="472"/>
        <end position="507"/>
    </location>
</feature>
<feature type="repeat" description="PPR" evidence="3">
    <location>
        <begin position="299"/>
        <end position="333"/>
    </location>
</feature>
<dbReference type="NCBIfam" id="TIGR00756">
    <property type="entry name" value="PPR"/>
    <property type="match status" value="5"/>
</dbReference>
<dbReference type="GO" id="GO:0009451">
    <property type="term" value="P:RNA modification"/>
    <property type="evidence" value="ECO:0007669"/>
    <property type="project" value="InterPro"/>
</dbReference>
<dbReference type="FunFam" id="1.25.40.10:FF:000344">
    <property type="entry name" value="Pentatricopeptide repeat-containing protein"/>
    <property type="match status" value="1"/>
</dbReference>
<feature type="repeat" description="PPR" evidence="3">
    <location>
        <begin position="334"/>
        <end position="368"/>
    </location>
</feature>
<comment type="caution">
    <text evidence="4">The sequence shown here is derived from an EMBL/GenBank/DDBJ whole genome shotgun (WGS) entry which is preliminary data.</text>
</comment>
<sequence length="617" mass="68296">MKRNLAKLVADGFYREALYLYSQHHSTSPIPLSFTFPSLLKACAKLSLPSQGQMLHTHVIKTGFHADIYVSTALTNLYMKVHYLNDALNVFDDVPERNVASFNAIISGCSENGYCSKALQVFRQTGLEKFRPNSVTIASLLPACDTVNQCTQLHCWAVKLGVEADIYVATSLVTMYSNCEELVSATKMFERLHKKNVVSYNAFISGLLQNGFPQLVVNVFKNMRECSDYEPNSVTLISVLSVCASLLYVRFGRQVHGFIKKVEMEPDVKVGTALVDMYSKCGCWQWACDAFKELKGSRNLITWNSMIAGMMLNARSESAIQLFQELELEGLKPDSATWNSMISGFSQLGKGTEAFKYFKNMQSAGVDPSLKTITSLLPACSDLSALQCGEEIHGHALRTDISADEFIATALIDMYMKCGHPSWARRIFDQFVLKPGDPAFWNAMISGYGRNGEYESAFEIFDQMREEMVLPNSATFVSVLSACSHAGQVDKGLQVLRIMKIDHGLQPKAEHFGCVVDLLGRFGRLAEARNLVQELVEPSASIFASLLGACKAHLDPDLGEEMALMLLDLEPKNPAPLADLSNIYATVGSWGDVERIREMMNDKGLGKLPGFSSIRAI</sequence>
<feature type="repeat" description="PPR" evidence="3">
    <location>
        <begin position="437"/>
        <end position="471"/>
    </location>
</feature>
<feature type="repeat" description="PPR" evidence="3">
    <location>
        <begin position="98"/>
        <end position="132"/>
    </location>
</feature>
<dbReference type="PROSITE" id="PS51375">
    <property type="entry name" value="PPR"/>
    <property type="match status" value="6"/>
</dbReference>
<dbReference type="Gene3D" id="1.25.40.10">
    <property type="entry name" value="Tetratricopeptide repeat domain"/>
    <property type="match status" value="5"/>
</dbReference>
<dbReference type="InterPro" id="IPR002885">
    <property type="entry name" value="PPR_rpt"/>
</dbReference>
<dbReference type="SUPFAM" id="SSF48452">
    <property type="entry name" value="TPR-like"/>
    <property type="match status" value="1"/>
</dbReference>
<evidence type="ECO:0000256" key="3">
    <source>
        <dbReference type="PROSITE-ProRule" id="PRU00708"/>
    </source>
</evidence>
<protein>
    <submittedName>
        <fullName evidence="4">Pentatricopeptide repeat-containing protein</fullName>
    </submittedName>
</protein>
<evidence type="ECO:0000313" key="4">
    <source>
        <dbReference type="EMBL" id="KAJ7953768.1"/>
    </source>
</evidence>
<keyword evidence="5" id="KW-1185">Reference proteome</keyword>
<proteinExistence type="inferred from homology"/>
<organism evidence="4 5">
    <name type="scientific">Quillaja saponaria</name>
    <name type="common">Soap bark tree</name>
    <dbReference type="NCBI Taxonomy" id="32244"/>
    <lineage>
        <taxon>Eukaryota</taxon>
        <taxon>Viridiplantae</taxon>
        <taxon>Streptophyta</taxon>
        <taxon>Embryophyta</taxon>
        <taxon>Tracheophyta</taxon>
        <taxon>Spermatophyta</taxon>
        <taxon>Magnoliopsida</taxon>
        <taxon>eudicotyledons</taxon>
        <taxon>Gunneridae</taxon>
        <taxon>Pentapetalae</taxon>
        <taxon>rosids</taxon>
        <taxon>fabids</taxon>
        <taxon>Fabales</taxon>
        <taxon>Quillajaceae</taxon>
        <taxon>Quillaja</taxon>
    </lineage>
</organism>